<organism evidence="2">
    <name type="scientific">Mycoplasmopsis gallinacea</name>
    <dbReference type="NCBI Taxonomy" id="29556"/>
    <lineage>
        <taxon>Bacteria</taxon>
        <taxon>Bacillati</taxon>
        <taxon>Mycoplasmatota</taxon>
        <taxon>Mycoplasmoidales</taxon>
        <taxon>Metamycoplasmataceae</taxon>
        <taxon>Mycoplasmopsis</taxon>
    </lineage>
</organism>
<dbReference type="EMBL" id="CP011021">
    <property type="protein sequence ID" value="AKA50048.1"/>
    <property type="molecule type" value="Genomic_DNA"/>
</dbReference>
<dbReference type="HOGENOM" id="CLU_1893906_0_0_14"/>
<dbReference type="Proteomes" id="UP000032722">
    <property type="component" value="Chromosome"/>
</dbReference>
<reference evidence="1 2" key="1">
    <citation type="journal article" date="2015" name="Genome Announc.">
        <title>Complete Genome Sequence of Mycoplasma meleagridis, a Possible Emerging Pathogen in Chickens.</title>
        <authorList>
            <person name="Abolnik C."/>
        </authorList>
    </citation>
    <scope>NUCLEOTIDE SEQUENCE [LARGE SCALE GENOMIC DNA]</scope>
    <source>
        <strain evidence="1 2">B2096 8B</strain>
    </source>
</reference>
<dbReference type="KEGG" id="mgb:VO56_02215"/>
<name>A0A0D5ZJI6_9BACT</name>
<evidence type="ECO:0000313" key="1">
    <source>
        <dbReference type="EMBL" id="AKA50048.1"/>
    </source>
</evidence>
<dbReference type="PATRIC" id="fig|29556.3.peg.438"/>
<dbReference type="AlphaFoldDB" id="A0A0D5ZJI6"/>
<protein>
    <submittedName>
        <fullName evidence="1">Uncharacterized protein</fullName>
    </submittedName>
</protein>
<accession>A0A0D5ZJI6</accession>
<sequence length="134" mass="15565">MILKFLKPNNDLKNSIKNGIESDFELIIPFTEVDGEIAFGLVYKNDSDLKLPKENVCELVNERKEKTGFVLGTNKIFIMEKELIESNCSYYNENKLNEEFWTDKTTVDILTKSVHMLNGDSLMYRISLNPDYKK</sequence>
<evidence type="ECO:0000313" key="2">
    <source>
        <dbReference type="Proteomes" id="UP000032722"/>
    </source>
</evidence>
<gene>
    <name evidence="1" type="ORF">VO56_02215</name>
</gene>
<proteinExistence type="predicted"/>